<sequence>MEFFLLGLTLWLIVIVSLIFMVKGFQKKSRTIIFISTLGYLLPMLFFSIYDLYFIAFATLSVIPFLAAFKVKG</sequence>
<evidence type="ECO:0000313" key="2">
    <source>
        <dbReference type="EMBL" id="SOC36287.1"/>
    </source>
</evidence>
<dbReference type="OrthoDB" id="2738729at2"/>
<keyword evidence="1" id="KW-1133">Transmembrane helix</keyword>
<dbReference type="AlphaFoldDB" id="A0A285U3L9"/>
<keyword evidence="1" id="KW-0472">Membrane</keyword>
<proteinExistence type="predicted"/>
<name>A0A285U3L9_9BACL</name>
<keyword evidence="3" id="KW-1185">Reference proteome</keyword>
<accession>A0A285U3L9</accession>
<protein>
    <recommendedName>
        <fullName evidence="4">YesK-like protein</fullName>
    </recommendedName>
</protein>
<dbReference type="RefSeq" id="WP_097148275.1">
    <property type="nucleotide sequence ID" value="NZ_OBQC01000002.1"/>
</dbReference>
<evidence type="ECO:0000256" key="1">
    <source>
        <dbReference type="SAM" id="Phobius"/>
    </source>
</evidence>
<gene>
    <name evidence="2" type="ORF">SAMN05877842_102201</name>
</gene>
<reference evidence="3" key="1">
    <citation type="submission" date="2017-08" db="EMBL/GenBank/DDBJ databases">
        <authorList>
            <person name="Varghese N."/>
            <person name="Submissions S."/>
        </authorList>
    </citation>
    <scope>NUCLEOTIDE SEQUENCE [LARGE SCALE GENOMIC DNA]</scope>
    <source>
        <strain evidence="3">JC23</strain>
    </source>
</reference>
<organism evidence="2 3">
    <name type="scientific">Ureibacillus acetophenoni</name>
    <dbReference type="NCBI Taxonomy" id="614649"/>
    <lineage>
        <taxon>Bacteria</taxon>
        <taxon>Bacillati</taxon>
        <taxon>Bacillota</taxon>
        <taxon>Bacilli</taxon>
        <taxon>Bacillales</taxon>
        <taxon>Caryophanaceae</taxon>
        <taxon>Ureibacillus</taxon>
    </lineage>
</organism>
<dbReference type="EMBL" id="OBQC01000002">
    <property type="protein sequence ID" value="SOC36287.1"/>
    <property type="molecule type" value="Genomic_DNA"/>
</dbReference>
<evidence type="ECO:0008006" key="4">
    <source>
        <dbReference type="Google" id="ProtNLM"/>
    </source>
</evidence>
<evidence type="ECO:0000313" key="3">
    <source>
        <dbReference type="Proteomes" id="UP000219252"/>
    </source>
</evidence>
<feature type="transmembrane region" description="Helical" evidence="1">
    <location>
        <begin position="6"/>
        <end position="22"/>
    </location>
</feature>
<keyword evidence="1" id="KW-0812">Transmembrane</keyword>
<dbReference type="Proteomes" id="UP000219252">
    <property type="component" value="Unassembled WGS sequence"/>
</dbReference>